<dbReference type="Proteomes" id="UP000647339">
    <property type="component" value="Unassembled WGS sequence"/>
</dbReference>
<dbReference type="InterPro" id="IPR023996">
    <property type="entry name" value="TonB-dep_OMP_SusC/RagA"/>
</dbReference>
<dbReference type="InterPro" id="IPR012910">
    <property type="entry name" value="Plug_dom"/>
</dbReference>
<evidence type="ECO:0000256" key="2">
    <source>
        <dbReference type="ARBA" id="ARBA00022448"/>
    </source>
</evidence>
<dbReference type="Gene3D" id="2.60.40.1120">
    <property type="entry name" value="Carboxypeptidase-like, regulatory domain"/>
    <property type="match status" value="1"/>
</dbReference>
<dbReference type="Pfam" id="PF07715">
    <property type="entry name" value="Plug"/>
    <property type="match status" value="1"/>
</dbReference>
<keyword evidence="3 7" id="KW-1134">Transmembrane beta strand</keyword>
<comment type="similarity">
    <text evidence="7">Belongs to the TonB-dependent receptor family.</text>
</comment>
<evidence type="ECO:0000256" key="7">
    <source>
        <dbReference type="PROSITE-ProRule" id="PRU01360"/>
    </source>
</evidence>
<dbReference type="SUPFAM" id="SSF56935">
    <property type="entry name" value="Porins"/>
    <property type="match status" value="1"/>
</dbReference>
<evidence type="ECO:0000313" key="9">
    <source>
        <dbReference type="EMBL" id="GGF18119.1"/>
    </source>
</evidence>
<protein>
    <submittedName>
        <fullName evidence="9">SusC/RagA family TonB-linked outer membrane protein</fullName>
    </submittedName>
</protein>
<keyword evidence="10" id="KW-1185">Reference proteome</keyword>
<dbReference type="Gene3D" id="2.40.170.20">
    <property type="entry name" value="TonB-dependent receptor, beta-barrel domain"/>
    <property type="match status" value="1"/>
</dbReference>
<dbReference type="PROSITE" id="PS52016">
    <property type="entry name" value="TONB_DEPENDENT_REC_3"/>
    <property type="match status" value="1"/>
</dbReference>
<gene>
    <name evidence="9" type="ORF">GCM10011339_02560</name>
</gene>
<accession>A0ABQ1UGJ6</accession>
<keyword evidence="5 7" id="KW-0472">Membrane</keyword>
<evidence type="ECO:0000256" key="5">
    <source>
        <dbReference type="ARBA" id="ARBA00023136"/>
    </source>
</evidence>
<reference evidence="10" key="1">
    <citation type="journal article" date="2019" name="Int. J. Syst. Evol. Microbiol.">
        <title>The Global Catalogue of Microorganisms (GCM) 10K type strain sequencing project: providing services to taxonomists for standard genome sequencing and annotation.</title>
        <authorList>
            <consortium name="The Broad Institute Genomics Platform"/>
            <consortium name="The Broad Institute Genome Sequencing Center for Infectious Disease"/>
            <person name="Wu L."/>
            <person name="Ma J."/>
        </authorList>
    </citation>
    <scope>NUCLEOTIDE SEQUENCE [LARGE SCALE GENOMIC DNA]</scope>
    <source>
        <strain evidence="10">CGMCC 1.15407</strain>
    </source>
</reference>
<keyword evidence="2 7" id="KW-0813">Transport</keyword>
<comment type="subcellular location">
    <subcellularLocation>
        <location evidence="1 7">Cell outer membrane</location>
        <topology evidence="1 7">Multi-pass membrane protein</topology>
    </subcellularLocation>
</comment>
<dbReference type="InterPro" id="IPR037066">
    <property type="entry name" value="Plug_dom_sf"/>
</dbReference>
<dbReference type="NCBIfam" id="TIGR04056">
    <property type="entry name" value="OMP_RagA_SusC"/>
    <property type="match status" value="1"/>
</dbReference>
<dbReference type="Gene3D" id="2.170.130.10">
    <property type="entry name" value="TonB-dependent receptor, plug domain"/>
    <property type="match status" value="1"/>
</dbReference>
<dbReference type="SUPFAM" id="SSF49464">
    <property type="entry name" value="Carboxypeptidase regulatory domain-like"/>
    <property type="match status" value="1"/>
</dbReference>
<keyword evidence="4 7" id="KW-0812">Transmembrane</keyword>
<dbReference type="InterPro" id="IPR036942">
    <property type="entry name" value="Beta-barrel_TonB_sf"/>
</dbReference>
<dbReference type="NCBIfam" id="TIGR04057">
    <property type="entry name" value="SusC_RagA_signa"/>
    <property type="match status" value="1"/>
</dbReference>
<evidence type="ECO:0000256" key="4">
    <source>
        <dbReference type="ARBA" id="ARBA00022692"/>
    </source>
</evidence>
<organism evidence="9 10">
    <name type="scientific">Echinicola rosea</name>
    <dbReference type="NCBI Taxonomy" id="1807691"/>
    <lineage>
        <taxon>Bacteria</taxon>
        <taxon>Pseudomonadati</taxon>
        <taxon>Bacteroidota</taxon>
        <taxon>Cytophagia</taxon>
        <taxon>Cytophagales</taxon>
        <taxon>Cyclobacteriaceae</taxon>
        <taxon>Echinicola</taxon>
    </lineage>
</organism>
<evidence type="ECO:0000256" key="6">
    <source>
        <dbReference type="ARBA" id="ARBA00023237"/>
    </source>
</evidence>
<dbReference type="InterPro" id="IPR039426">
    <property type="entry name" value="TonB-dep_rcpt-like"/>
</dbReference>
<dbReference type="InterPro" id="IPR023997">
    <property type="entry name" value="TonB-dep_OMP_SusC/RagA_CS"/>
</dbReference>
<keyword evidence="6 7" id="KW-0998">Cell outer membrane</keyword>
<evidence type="ECO:0000256" key="1">
    <source>
        <dbReference type="ARBA" id="ARBA00004571"/>
    </source>
</evidence>
<dbReference type="EMBL" id="BMIU01000001">
    <property type="protein sequence ID" value="GGF18119.1"/>
    <property type="molecule type" value="Genomic_DNA"/>
</dbReference>
<proteinExistence type="inferred from homology"/>
<feature type="domain" description="TonB-dependent receptor plug" evidence="8">
    <location>
        <begin position="234"/>
        <end position="343"/>
    </location>
</feature>
<evidence type="ECO:0000313" key="10">
    <source>
        <dbReference type="Proteomes" id="UP000647339"/>
    </source>
</evidence>
<dbReference type="Pfam" id="PF13715">
    <property type="entry name" value="CarbopepD_reg_2"/>
    <property type="match status" value="1"/>
</dbReference>
<evidence type="ECO:0000256" key="3">
    <source>
        <dbReference type="ARBA" id="ARBA00022452"/>
    </source>
</evidence>
<evidence type="ECO:0000259" key="8">
    <source>
        <dbReference type="Pfam" id="PF07715"/>
    </source>
</evidence>
<dbReference type="InterPro" id="IPR008969">
    <property type="entry name" value="CarboxyPept-like_regulatory"/>
</dbReference>
<name>A0ABQ1UGJ6_9BACT</name>
<comment type="caution">
    <text evidence="9">The sequence shown here is derived from an EMBL/GenBank/DDBJ whole genome shotgun (WGS) entry which is preliminary data.</text>
</comment>
<sequence>MNVNHNQRKMKTHLLSKMKYVGIFVMTMLISLGDISAHQYALANSSWKRHQKLADVKVSLNMKNASLLQVLKEIESSTTFHIAFIEEELSDEKGISLNVSGKSLLHVLEELSRDHNVRFTQVNNTIHVSTKNAPLPQEVLEERNISGKVLDEEGIPIPGVNVIVKGTKRVTVTDLDGVFSFDDIADDAVLVFSFIGFESQEISVANKETISVTLLEDLGDLEEVVVVGYGTQKKANLTGAVSTVEAKALENRPVTNVANALQGTTPGLNITRTGGQPGNENVGIQVRGVTSANGAVDPLLMVDGVPSPLFTLQTINPNDIESVTVLKDAAAAAIYGAQAAGGVILVKTKAGKTGKTTFEYSNQFGTEWALNVPERLSLLDEALYSNLARANAGLGPEYNDQALQYIRDGVEFVPSETNENRWVTYNQQSIREQVLRKTSPMQTHNLSARGGSESVNYLVSLGYYDKKGVFKIGPDSFERYNARFNLGAKLTKHLSIDSRISYANHYTEAPSIGASGYGLLQQVYQARQRFPVFMPDGRLFGGAGTSGNNTYAYLSQGGYNNTQRNDFDGVFTGTLKDVVKGLTIRSIFGRQYRRADRERFARTVDLWDRGGDSPAYILNNPNAYELTQDNTINTSFQMLVDYDLTVAEKHVFHVLAGYQWEDYRWTRLYSRATNLINNDLPTLNLGDDNTKVTNQSISTYANQSVFGRINYSFDERFLFEGTIRMDESSRLAPGLRTKVFPAASVGWNMHREDFFADALPFFSEFKLRGSWGQLGSALGGDIIGYYDYLNVLSRGSGLIMGSDETRSTYFYQSSVPSSELSWETIETWNGGVDLGLLENKLQMSFDYYVKHNRNMLTPLQLPGTFGVGTPKINNGVLKSWGWELAVNYRDRVSEDFNYNIGFNISDNQNELIEYSGRNVVGAGNNNIIEGFPLNTIWGYETAPGYFTSADQVDAAPFQDNRTGPGDIQYVNQDGDDRITVGRGTTDDAGDLVLLGTNQQRYLFGMTASAQWKNLDFSVFFQGVGKRSFMPTRDMIMPLSQSWFMPMKHHQNYWTPENQNADFPRPFLNGHHNYLPSDRWVLDGSYIRLKNFQVGYSLPAALVSKVKVNRARVFVTGQDVLTFTRMGVFNGVFDPENSNNVRADYPFFGTLAIGLNLSF</sequence>